<dbReference type="Proteomes" id="UP001239994">
    <property type="component" value="Unassembled WGS sequence"/>
</dbReference>
<reference evidence="1" key="1">
    <citation type="submission" date="2023-03" db="EMBL/GenBank/DDBJ databases">
        <title>Electrophorus voltai genome.</title>
        <authorList>
            <person name="Bian C."/>
        </authorList>
    </citation>
    <scope>NUCLEOTIDE SEQUENCE</scope>
    <source>
        <strain evidence="1">CB-2022</strain>
        <tissue evidence="1">Muscle</tissue>
    </source>
</reference>
<accession>A0AAD8Z1S5</accession>
<name>A0AAD8Z1S5_9TELE</name>
<dbReference type="AlphaFoldDB" id="A0AAD8Z1S5"/>
<sequence>MPKECFDWTVHGECIFLDEAWFSLMKRKRRGHNIIGCHAIVEVPGHHGGNVDICAYISNHGLLHCHVNLWPSSTDHYQ</sequence>
<protein>
    <submittedName>
        <fullName evidence="1">Uncharacterized protein</fullName>
    </submittedName>
</protein>
<organism evidence="1 2">
    <name type="scientific">Electrophorus voltai</name>
    <dbReference type="NCBI Taxonomy" id="2609070"/>
    <lineage>
        <taxon>Eukaryota</taxon>
        <taxon>Metazoa</taxon>
        <taxon>Chordata</taxon>
        <taxon>Craniata</taxon>
        <taxon>Vertebrata</taxon>
        <taxon>Euteleostomi</taxon>
        <taxon>Actinopterygii</taxon>
        <taxon>Neopterygii</taxon>
        <taxon>Teleostei</taxon>
        <taxon>Ostariophysi</taxon>
        <taxon>Gymnotiformes</taxon>
        <taxon>Gymnotoidei</taxon>
        <taxon>Gymnotidae</taxon>
        <taxon>Electrophorus</taxon>
    </lineage>
</organism>
<proteinExistence type="predicted"/>
<evidence type="ECO:0000313" key="1">
    <source>
        <dbReference type="EMBL" id="KAK1791443.1"/>
    </source>
</evidence>
<dbReference type="EMBL" id="JAROKS010000020">
    <property type="protein sequence ID" value="KAK1791443.1"/>
    <property type="molecule type" value="Genomic_DNA"/>
</dbReference>
<comment type="caution">
    <text evidence="1">The sequence shown here is derived from an EMBL/GenBank/DDBJ whole genome shotgun (WGS) entry which is preliminary data.</text>
</comment>
<keyword evidence="2" id="KW-1185">Reference proteome</keyword>
<gene>
    <name evidence="1" type="ORF">P4O66_013454</name>
</gene>
<evidence type="ECO:0000313" key="2">
    <source>
        <dbReference type="Proteomes" id="UP001239994"/>
    </source>
</evidence>